<evidence type="ECO:0000313" key="2">
    <source>
        <dbReference type="Proteomes" id="UP000222542"/>
    </source>
</evidence>
<reference evidence="1 2" key="1">
    <citation type="journal article" date="2014" name="Nat. Genet.">
        <title>Genome sequence of the hot pepper provides insights into the evolution of pungency in Capsicum species.</title>
        <authorList>
            <person name="Kim S."/>
            <person name="Park M."/>
            <person name="Yeom S.I."/>
            <person name="Kim Y.M."/>
            <person name="Lee J.M."/>
            <person name="Lee H.A."/>
            <person name="Seo E."/>
            <person name="Choi J."/>
            <person name="Cheong K."/>
            <person name="Kim K.T."/>
            <person name="Jung K."/>
            <person name="Lee G.W."/>
            <person name="Oh S.K."/>
            <person name="Bae C."/>
            <person name="Kim S.B."/>
            <person name="Lee H.Y."/>
            <person name="Kim S.Y."/>
            <person name="Kim M.S."/>
            <person name="Kang B.C."/>
            <person name="Jo Y.D."/>
            <person name="Yang H.B."/>
            <person name="Jeong H.J."/>
            <person name="Kang W.H."/>
            <person name="Kwon J.K."/>
            <person name="Shin C."/>
            <person name="Lim J.Y."/>
            <person name="Park J.H."/>
            <person name="Huh J.H."/>
            <person name="Kim J.S."/>
            <person name="Kim B.D."/>
            <person name="Cohen O."/>
            <person name="Paran I."/>
            <person name="Suh M.C."/>
            <person name="Lee S.B."/>
            <person name="Kim Y.K."/>
            <person name="Shin Y."/>
            <person name="Noh S.J."/>
            <person name="Park J."/>
            <person name="Seo Y.S."/>
            <person name="Kwon S.Y."/>
            <person name="Kim H.A."/>
            <person name="Park J.M."/>
            <person name="Kim H.J."/>
            <person name="Choi S.B."/>
            <person name="Bosland P.W."/>
            <person name="Reeves G."/>
            <person name="Jo S.H."/>
            <person name="Lee B.W."/>
            <person name="Cho H.T."/>
            <person name="Choi H.S."/>
            <person name="Lee M.S."/>
            <person name="Yu Y."/>
            <person name="Do Choi Y."/>
            <person name="Park B.S."/>
            <person name="van Deynze A."/>
            <person name="Ashrafi H."/>
            <person name="Hill T."/>
            <person name="Kim W.T."/>
            <person name="Pai H.S."/>
            <person name="Ahn H.K."/>
            <person name="Yeam I."/>
            <person name="Giovannoni J.J."/>
            <person name="Rose J.K."/>
            <person name="Sorensen I."/>
            <person name="Lee S.J."/>
            <person name="Kim R.W."/>
            <person name="Choi I.Y."/>
            <person name="Choi B.S."/>
            <person name="Lim J.S."/>
            <person name="Lee Y.H."/>
            <person name="Choi D."/>
        </authorList>
    </citation>
    <scope>NUCLEOTIDE SEQUENCE [LARGE SCALE GENOMIC DNA]</scope>
    <source>
        <strain evidence="2">cv. CM334</strain>
    </source>
</reference>
<dbReference type="PANTHER" id="PTHR23213">
    <property type="entry name" value="FORMIN-RELATED"/>
    <property type="match status" value="1"/>
</dbReference>
<dbReference type="GO" id="GO:0051015">
    <property type="term" value="F:actin filament binding"/>
    <property type="evidence" value="ECO:0007669"/>
    <property type="project" value="InterPro"/>
</dbReference>
<name>A0A2G2Z5V1_CAPAN</name>
<protein>
    <submittedName>
        <fullName evidence="1">Uncharacterized protein</fullName>
    </submittedName>
</protein>
<dbReference type="Proteomes" id="UP000222542">
    <property type="component" value="Unassembled WGS sequence"/>
</dbReference>
<evidence type="ECO:0000313" key="1">
    <source>
        <dbReference type="EMBL" id="PHT77382.1"/>
    </source>
</evidence>
<gene>
    <name evidence="1" type="ORF">T459_20904</name>
</gene>
<dbReference type="Gramene" id="PHT77382">
    <property type="protein sequence ID" value="PHT77382"/>
    <property type="gene ID" value="T459_20904"/>
</dbReference>
<dbReference type="EMBL" id="AYRZ02000007">
    <property type="protein sequence ID" value="PHT77382.1"/>
    <property type="molecule type" value="Genomic_DNA"/>
</dbReference>
<dbReference type="AlphaFoldDB" id="A0A2G2Z5V1"/>
<dbReference type="InterPro" id="IPR027643">
    <property type="entry name" value="Formin-like_plant"/>
</dbReference>
<dbReference type="SUPFAM" id="SSF101447">
    <property type="entry name" value="Formin homology 2 domain (FH2 domain)"/>
    <property type="match status" value="1"/>
</dbReference>
<keyword evidence="2" id="KW-1185">Reference proteome</keyword>
<dbReference type="InterPro" id="IPR042201">
    <property type="entry name" value="FH2_Formin_sf"/>
</dbReference>
<comment type="caution">
    <text evidence="1">The sequence shown here is derived from an EMBL/GenBank/DDBJ whole genome shotgun (WGS) entry which is preliminary data.</text>
</comment>
<dbReference type="Gene3D" id="1.20.58.2220">
    <property type="entry name" value="Formin, FH2 domain"/>
    <property type="match status" value="1"/>
</dbReference>
<dbReference type="GO" id="GO:0045010">
    <property type="term" value="P:actin nucleation"/>
    <property type="evidence" value="ECO:0007669"/>
    <property type="project" value="InterPro"/>
</dbReference>
<dbReference type="STRING" id="4072.A0A2G2Z5V1"/>
<sequence length="93" mass="10836">MKSIDDKDGFYQTMKKFEQNAEPNVMSLLKEEKRIMALVKSAGDYFHRNAKRDEGKQGKILNLDRPQVLNLHVKSKNIRPDSMWREGEAELIS</sequence>
<proteinExistence type="predicted"/>
<accession>A0A2G2Z5V1</accession>
<reference evidence="1 2" key="2">
    <citation type="journal article" date="2017" name="Genome Biol.">
        <title>New reference genome sequences of hot pepper reveal the massive evolution of plant disease-resistance genes by retroduplication.</title>
        <authorList>
            <person name="Kim S."/>
            <person name="Park J."/>
            <person name="Yeom S.I."/>
            <person name="Kim Y.M."/>
            <person name="Seo E."/>
            <person name="Kim K.T."/>
            <person name="Kim M.S."/>
            <person name="Lee J.M."/>
            <person name="Cheong K."/>
            <person name="Shin H.S."/>
            <person name="Kim S.B."/>
            <person name="Han K."/>
            <person name="Lee J."/>
            <person name="Park M."/>
            <person name="Lee H.A."/>
            <person name="Lee H.Y."/>
            <person name="Lee Y."/>
            <person name="Oh S."/>
            <person name="Lee J.H."/>
            <person name="Choi E."/>
            <person name="Choi E."/>
            <person name="Lee S.E."/>
            <person name="Jeon J."/>
            <person name="Kim H."/>
            <person name="Choi G."/>
            <person name="Song H."/>
            <person name="Lee J."/>
            <person name="Lee S.C."/>
            <person name="Kwon J.K."/>
            <person name="Lee H.Y."/>
            <person name="Koo N."/>
            <person name="Hong Y."/>
            <person name="Kim R.W."/>
            <person name="Kang W.H."/>
            <person name="Huh J.H."/>
            <person name="Kang B.C."/>
            <person name="Yang T.J."/>
            <person name="Lee Y.H."/>
            <person name="Bennetzen J.L."/>
            <person name="Choi D."/>
        </authorList>
    </citation>
    <scope>NUCLEOTIDE SEQUENCE [LARGE SCALE GENOMIC DNA]</scope>
    <source>
        <strain evidence="2">cv. CM334</strain>
    </source>
</reference>
<organism evidence="1 2">
    <name type="scientific">Capsicum annuum</name>
    <name type="common">Capsicum pepper</name>
    <dbReference type="NCBI Taxonomy" id="4072"/>
    <lineage>
        <taxon>Eukaryota</taxon>
        <taxon>Viridiplantae</taxon>
        <taxon>Streptophyta</taxon>
        <taxon>Embryophyta</taxon>
        <taxon>Tracheophyta</taxon>
        <taxon>Spermatophyta</taxon>
        <taxon>Magnoliopsida</taxon>
        <taxon>eudicotyledons</taxon>
        <taxon>Gunneridae</taxon>
        <taxon>Pentapetalae</taxon>
        <taxon>asterids</taxon>
        <taxon>lamiids</taxon>
        <taxon>Solanales</taxon>
        <taxon>Solanaceae</taxon>
        <taxon>Solanoideae</taxon>
        <taxon>Capsiceae</taxon>
        <taxon>Capsicum</taxon>
    </lineage>
</organism>
<dbReference type="PANTHER" id="PTHR23213:SF340">
    <property type="entry name" value="FORMIN-LIKE PROTEIN"/>
    <property type="match status" value="1"/>
</dbReference>